<dbReference type="InterPro" id="IPR013766">
    <property type="entry name" value="Thioredoxin_domain"/>
</dbReference>
<dbReference type="FunFam" id="3.40.30.10:FF:000042">
    <property type="entry name" value="protein disulfide-isomerase A2"/>
    <property type="match status" value="1"/>
</dbReference>
<evidence type="ECO:0000256" key="12">
    <source>
        <dbReference type="PIRSR" id="PIRSR605792-51"/>
    </source>
</evidence>
<dbReference type="Pfam" id="PF13848">
    <property type="entry name" value="Thioredoxin_6"/>
    <property type="match status" value="1"/>
</dbReference>
<feature type="region of interest" description="Disordered" evidence="13">
    <location>
        <begin position="503"/>
        <end position="542"/>
    </location>
</feature>
<sequence length="542" mass="60271">LVWLLVLSLAWLGPAWGDSEVPEGKEEDGEVTAGEEEEKEEDEEEEVLSDELKEEDSVLVLHKHNFDRALSEHRLLLVEFYAPWCGHCRRLAPEFAQAAATLRNESEAVRLGKVDATVQVNLSSEFGIDAYPTLKLFRDGNRTHPLAYTGRMDAEGIVRWMQRRAGPSATLLQDTDTAAAFIGAQDVVVVGFFKDLRGEAAQAFYEVAGEVVDTAFGVAEADELFEAYGLSADTVCLFKKFDEGRTDFPVDPSQGLDVAELTRLLRVHSLELLLEFSNETSSQIFGAKIPHHMLLFLNKSVAEQLALRDDFQTAASAFRGEVLFVVVDVNGYGATVLPFFGLKPADAPTLRFIKMANNRKYRMDVDAFSATAVRDFVQAVLDGKVKPHLLSEEPPEDWDTRPVKVLVGKTFEQVAFDETKNVFVKFYAPWCSHCKEMAAAWEELGERYKDHKDIVIAEMDATANELENITINGYPTLHYFPAGPGRKMVEYKSTRNVETFSKFLENGGTLPEEPPVVSKAPENSTGTEKPSPSGSAEARDEL</sequence>
<keyword evidence="8 12" id="KW-1015">Disulfide bond</keyword>
<dbReference type="PRINTS" id="PR00421">
    <property type="entry name" value="THIOREDOXIN"/>
</dbReference>
<dbReference type="InterPro" id="IPR005792">
    <property type="entry name" value="Prot_disulphide_isomerase"/>
</dbReference>
<evidence type="ECO:0000256" key="13">
    <source>
        <dbReference type="SAM" id="MobiDB-lite"/>
    </source>
</evidence>
<feature type="compositionally biased region" description="Acidic residues" evidence="13">
    <location>
        <begin position="25"/>
        <end position="49"/>
    </location>
</feature>
<dbReference type="PROSITE" id="PS00194">
    <property type="entry name" value="THIOREDOXIN_1"/>
    <property type="match status" value="1"/>
</dbReference>
<dbReference type="PANTHER" id="PTHR18929">
    <property type="entry name" value="PROTEIN DISULFIDE ISOMERASE"/>
    <property type="match status" value="1"/>
</dbReference>
<evidence type="ECO:0000313" key="17">
    <source>
        <dbReference type="Proteomes" id="UP000537522"/>
    </source>
</evidence>
<evidence type="ECO:0000256" key="7">
    <source>
        <dbReference type="ARBA" id="ARBA00022824"/>
    </source>
</evidence>
<feature type="non-terminal residue" evidence="16">
    <location>
        <position position="542"/>
    </location>
</feature>
<evidence type="ECO:0000256" key="3">
    <source>
        <dbReference type="ARBA" id="ARBA00006347"/>
    </source>
</evidence>
<protein>
    <recommendedName>
        <fullName evidence="4">protein disulfide-isomerase</fullName>
        <ecNumber evidence="4">5.3.4.1</ecNumber>
    </recommendedName>
</protein>
<evidence type="ECO:0000256" key="14">
    <source>
        <dbReference type="SAM" id="SignalP"/>
    </source>
</evidence>
<dbReference type="EC" id="5.3.4.1" evidence="4"/>
<keyword evidence="7" id="KW-0256">Endoplasmic reticulum</keyword>
<feature type="disulfide bond" description="Redox-active" evidence="12">
    <location>
        <begin position="431"/>
        <end position="434"/>
    </location>
</feature>
<evidence type="ECO:0000256" key="4">
    <source>
        <dbReference type="ARBA" id="ARBA00012723"/>
    </source>
</evidence>
<dbReference type="SUPFAM" id="SSF52833">
    <property type="entry name" value="Thioredoxin-like"/>
    <property type="match status" value="4"/>
</dbReference>
<keyword evidence="17" id="KW-1185">Reference proteome</keyword>
<comment type="similarity">
    <text evidence="3">Belongs to the protein disulfide isomerase family.</text>
</comment>
<gene>
    <name evidence="16" type="primary">Pdia2</name>
    <name evidence="16" type="ORF">CHATOR_R02115</name>
</gene>
<feature type="domain" description="Thioredoxin" evidence="15">
    <location>
        <begin position="367"/>
        <end position="509"/>
    </location>
</feature>
<evidence type="ECO:0000256" key="8">
    <source>
        <dbReference type="ARBA" id="ARBA00023157"/>
    </source>
</evidence>
<keyword evidence="9" id="KW-0143">Chaperone</keyword>
<dbReference type="NCBIfam" id="TIGR01130">
    <property type="entry name" value="ER_PDI_fam"/>
    <property type="match status" value="1"/>
</dbReference>
<dbReference type="InterPro" id="IPR036249">
    <property type="entry name" value="Thioredoxin-like_sf"/>
</dbReference>
<feature type="non-terminal residue" evidence="16">
    <location>
        <position position="1"/>
    </location>
</feature>
<feature type="region of interest" description="Disordered" evidence="13">
    <location>
        <begin position="18"/>
        <end position="49"/>
    </location>
</feature>
<keyword evidence="10 16" id="KW-0413">Isomerase</keyword>
<feature type="chain" id="PRO_5029642314" description="protein disulfide-isomerase" evidence="14">
    <location>
        <begin position="18"/>
        <end position="542"/>
    </location>
</feature>
<evidence type="ECO:0000256" key="10">
    <source>
        <dbReference type="ARBA" id="ARBA00023235"/>
    </source>
</evidence>
<keyword evidence="6" id="KW-0677">Repeat</keyword>
<dbReference type="EMBL" id="VXAL01014082">
    <property type="protein sequence ID" value="NXK53057.1"/>
    <property type="molecule type" value="Genomic_DNA"/>
</dbReference>
<proteinExistence type="inferred from homology"/>
<dbReference type="PANTHER" id="PTHR18929:SF93">
    <property type="entry name" value="PROTEIN DISULFIDE-ISOMERASE A2"/>
    <property type="match status" value="1"/>
</dbReference>
<dbReference type="FunFam" id="3.40.30.10:FF:000023">
    <property type="entry name" value="Protein disulfide-isomerase"/>
    <property type="match status" value="1"/>
</dbReference>
<comment type="catalytic activity">
    <reaction evidence="1">
        <text>Catalyzes the rearrangement of -S-S- bonds in proteins.</text>
        <dbReference type="EC" id="5.3.4.1"/>
    </reaction>
</comment>
<comment type="subcellular location">
    <subcellularLocation>
        <location evidence="2">Endoplasmic reticulum lumen</location>
    </subcellularLocation>
</comment>
<dbReference type="CDD" id="cd02981">
    <property type="entry name" value="PDI_b_family"/>
    <property type="match status" value="1"/>
</dbReference>
<dbReference type="GO" id="GO:0003756">
    <property type="term" value="F:protein disulfide isomerase activity"/>
    <property type="evidence" value="ECO:0007669"/>
    <property type="project" value="UniProtKB-EC"/>
</dbReference>
<dbReference type="CDD" id="cd02961">
    <property type="entry name" value="PDI_a_family"/>
    <property type="match status" value="1"/>
</dbReference>
<keyword evidence="5 14" id="KW-0732">Signal</keyword>
<feature type="domain" description="Thioredoxin" evidence="15">
    <location>
        <begin position="7"/>
        <end position="166"/>
    </location>
</feature>
<name>A0A7L0KAG6_CHATO</name>
<dbReference type="Proteomes" id="UP000537522">
    <property type="component" value="Unassembled WGS sequence"/>
</dbReference>
<dbReference type="FunFam" id="3.40.30.10:FF:000027">
    <property type="entry name" value="protein disulfide-isomerase A2"/>
    <property type="match status" value="1"/>
</dbReference>
<dbReference type="CDD" id="cd02982">
    <property type="entry name" value="PDI_b'_family"/>
    <property type="match status" value="1"/>
</dbReference>
<feature type="compositionally biased region" description="Polar residues" evidence="13">
    <location>
        <begin position="521"/>
        <end position="534"/>
    </location>
</feature>
<dbReference type="CDD" id="cd02995">
    <property type="entry name" value="PDI_a_PDI_a'_C"/>
    <property type="match status" value="1"/>
</dbReference>
<dbReference type="PROSITE" id="PS51352">
    <property type="entry name" value="THIOREDOXIN_2"/>
    <property type="match status" value="2"/>
</dbReference>
<dbReference type="Gene3D" id="3.40.30.10">
    <property type="entry name" value="Glutaredoxin"/>
    <property type="match status" value="4"/>
</dbReference>
<evidence type="ECO:0000256" key="1">
    <source>
        <dbReference type="ARBA" id="ARBA00001182"/>
    </source>
</evidence>
<comment type="caution">
    <text evidence="16">The sequence shown here is derived from an EMBL/GenBank/DDBJ whole genome shotgun (WGS) entry which is preliminary data.</text>
</comment>
<dbReference type="GO" id="GO:0006457">
    <property type="term" value="P:protein folding"/>
    <property type="evidence" value="ECO:0007669"/>
    <property type="project" value="TreeGrafter"/>
</dbReference>
<keyword evidence="11 12" id="KW-0676">Redox-active center</keyword>
<dbReference type="GO" id="GO:0034976">
    <property type="term" value="P:response to endoplasmic reticulum stress"/>
    <property type="evidence" value="ECO:0007669"/>
    <property type="project" value="TreeGrafter"/>
</dbReference>
<accession>A0A7L0KAG6</accession>
<evidence type="ECO:0000259" key="15">
    <source>
        <dbReference type="PROSITE" id="PS51352"/>
    </source>
</evidence>
<dbReference type="InterPro" id="IPR017937">
    <property type="entry name" value="Thioredoxin_CS"/>
</dbReference>
<dbReference type="Pfam" id="PF00085">
    <property type="entry name" value="Thioredoxin"/>
    <property type="match status" value="2"/>
</dbReference>
<feature type="signal peptide" evidence="14">
    <location>
        <begin position="1"/>
        <end position="17"/>
    </location>
</feature>
<evidence type="ECO:0000256" key="9">
    <source>
        <dbReference type="ARBA" id="ARBA00023186"/>
    </source>
</evidence>
<evidence type="ECO:0000256" key="6">
    <source>
        <dbReference type="ARBA" id="ARBA00022737"/>
    </source>
</evidence>
<dbReference type="AlphaFoldDB" id="A0A7L0KAG6"/>
<evidence type="ECO:0000256" key="2">
    <source>
        <dbReference type="ARBA" id="ARBA00004319"/>
    </source>
</evidence>
<organism evidence="16 17">
    <name type="scientific">Chauna torquata</name>
    <name type="common">Southern screamer</name>
    <dbReference type="NCBI Taxonomy" id="30388"/>
    <lineage>
        <taxon>Eukaryota</taxon>
        <taxon>Metazoa</taxon>
        <taxon>Chordata</taxon>
        <taxon>Craniata</taxon>
        <taxon>Vertebrata</taxon>
        <taxon>Euteleostomi</taxon>
        <taxon>Archelosauria</taxon>
        <taxon>Archosauria</taxon>
        <taxon>Dinosauria</taxon>
        <taxon>Saurischia</taxon>
        <taxon>Theropoda</taxon>
        <taxon>Coelurosauria</taxon>
        <taxon>Aves</taxon>
        <taxon>Neognathae</taxon>
        <taxon>Galloanserae</taxon>
        <taxon>Anseriformes</taxon>
        <taxon>Anhimidae</taxon>
        <taxon>Chauna</taxon>
    </lineage>
</organism>
<evidence type="ECO:0000256" key="11">
    <source>
        <dbReference type="ARBA" id="ARBA00023284"/>
    </source>
</evidence>
<evidence type="ECO:0000313" key="16">
    <source>
        <dbReference type="EMBL" id="NXK53057.1"/>
    </source>
</evidence>
<evidence type="ECO:0000256" key="5">
    <source>
        <dbReference type="ARBA" id="ARBA00022729"/>
    </source>
</evidence>
<dbReference type="GO" id="GO:0005788">
    <property type="term" value="C:endoplasmic reticulum lumen"/>
    <property type="evidence" value="ECO:0007669"/>
    <property type="project" value="UniProtKB-SubCell"/>
</dbReference>
<feature type="disulfide bond" description="Redox-active" evidence="12">
    <location>
        <begin position="85"/>
        <end position="88"/>
    </location>
</feature>
<reference evidence="16 17" key="1">
    <citation type="submission" date="2019-09" db="EMBL/GenBank/DDBJ databases">
        <title>Bird 10,000 Genomes (B10K) Project - Family phase.</title>
        <authorList>
            <person name="Zhang G."/>
        </authorList>
    </citation>
    <scope>NUCLEOTIDE SEQUENCE [LARGE SCALE GENOMIC DNA]</scope>
    <source>
        <strain evidence="16">B10K-DU-011-36</strain>
        <tissue evidence="16">Muscle</tissue>
    </source>
</reference>